<dbReference type="EMBL" id="NPEX01000059">
    <property type="protein sequence ID" value="RAI44065.1"/>
    <property type="molecule type" value="Genomic_DNA"/>
</dbReference>
<keyword evidence="4 20" id="KW-0808">Transferase</keyword>
<evidence type="ECO:0000256" key="17">
    <source>
        <dbReference type="PIRSR" id="PIRSR606309-1"/>
    </source>
</evidence>
<feature type="binding site" evidence="18">
    <location>
        <position position="157"/>
    </location>
    <ligand>
        <name>substrate</name>
    </ligand>
</feature>
<dbReference type="GO" id="GO:0045004">
    <property type="term" value="P:DNA replication proofreading"/>
    <property type="evidence" value="ECO:0007669"/>
    <property type="project" value="TreeGrafter"/>
</dbReference>
<keyword evidence="10 20" id="KW-0269">Exonuclease</keyword>
<dbReference type="GO" id="GO:0003887">
    <property type="term" value="F:DNA-directed DNA polymerase activity"/>
    <property type="evidence" value="ECO:0007669"/>
    <property type="project" value="UniProtKB-KW"/>
</dbReference>
<keyword evidence="9 20" id="KW-0378">Hydrolase</keyword>
<dbReference type="Gene3D" id="3.30.420.10">
    <property type="entry name" value="Ribonuclease H-like superfamily/Ribonuclease H"/>
    <property type="match status" value="1"/>
</dbReference>
<dbReference type="GO" id="GO:0003677">
    <property type="term" value="F:DNA binding"/>
    <property type="evidence" value="ECO:0007669"/>
    <property type="project" value="InterPro"/>
</dbReference>
<dbReference type="SMART" id="SM00479">
    <property type="entry name" value="EXOIII"/>
    <property type="match status" value="1"/>
</dbReference>
<protein>
    <recommendedName>
        <fullName evidence="3 20">DNA polymerase III subunit epsilon</fullName>
        <ecNumber evidence="2 20">2.7.7.7</ecNumber>
    </recommendedName>
</protein>
<evidence type="ECO:0000256" key="9">
    <source>
        <dbReference type="ARBA" id="ARBA00022801"/>
    </source>
</evidence>
<proteinExistence type="predicted"/>
<dbReference type="PANTHER" id="PTHR30231">
    <property type="entry name" value="DNA POLYMERASE III SUBUNIT EPSILON"/>
    <property type="match status" value="1"/>
</dbReference>
<accession>A0A327L261</accession>
<evidence type="ECO:0000256" key="18">
    <source>
        <dbReference type="PIRSR" id="PIRSR606309-2"/>
    </source>
</evidence>
<evidence type="ECO:0000256" key="15">
    <source>
        <dbReference type="ARBA" id="ARBA00026073"/>
    </source>
</evidence>
<feature type="domain" description="Exonuclease" evidence="21">
    <location>
        <begin position="4"/>
        <end position="174"/>
    </location>
</feature>
<feature type="binding site" evidence="19">
    <location>
        <position position="11"/>
    </location>
    <ligand>
        <name>a divalent metal cation</name>
        <dbReference type="ChEBI" id="CHEBI:60240"/>
        <label>1</label>
        <note>catalytic</note>
    </ligand>
</feature>
<dbReference type="SUPFAM" id="SSF53098">
    <property type="entry name" value="Ribonuclease H-like"/>
    <property type="match status" value="1"/>
</dbReference>
<keyword evidence="7 20" id="KW-0540">Nuclease</keyword>
<evidence type="ECO:0000256" key="8">
    <source>
        <dbReference type="ARBA" id="ARBA00022723"/>
    </source>
</evidence>
<comment type="catalytic activity">
    <reaction evidence="16 20">
        <text>DNA(n) + a 2'-deoxyribonucleoside 5'-triphosphate = DNA(n+1) + diphosphate</text>
        <dbReference type="Rhea" id="RHEA:22508"/>
        <dbReference type="Rhea" id="RHEA-COMP:17339"/>
        <dbReference type="Rhea" id="RHEA-COMP:17340"/>
        <dbReference type="ChEBI" id="CHEBI:33019"/>
        <dbReference type="ChEBI" id="CHEBI:61560"/>
        <dbReference type="ChEBI" id="CHEBI:173112"/>
        <dbReference type="EC" id="2.7.7.7"/>
    </reaction>
</comment>
<gene>
    <name evidence="20" type="primary">dnaQ</name>
    <name evidence="22" type="ORF">CH341_11065</name>
</gene>
<dbReference type="InterPro" id="IPR013520">
    <property type="entry name" value="Ribonucl_H"/>
</dbReference>
<evidence type="ECO:0000313" key="23">
    <source>
        <dbReference type="Proteomes" id="UP000249130"/>
    </source>
</evidence>
<sequence length="245" mass="26843">MTTREIVFDTETTGLDPYKGDRLVEIGCIELLNRIPSGNTFHKYINPQRDMPAEAFAVHGLSAEFLADKPLFSEIAEELVAFLGDAPLIAHNASFDLGFLNAELERLSLPAIPRAQIVDTLLLARRKYPGGQNRLDDLCARFRIDTSRRVKHGALLDAELLAEVYLELIEARQATLGLVSADTAPARIADAVRIVRARPVPLVPRLDEAELAAHRAFVGTLGDQAIWKDYLPAPAPEAAETRAAG</sequence>
<dbReference type="Pfam" id="PF00929">
    <property type="entry name" value="RNase_T"/>
    <property type="match status" value="1"/>
</dbReference>
<evidence type="ECO:0000256" key="2">
    <source>
        <dbReference type="ARBA" id="ARBA00012417"/>
    </source>
</evidence>
<feature type="binding site" evidence="19">
    <location>
        <position position="9"/>
    </location>
    <ligand>
        <name>a divalent metal cation</name>
        <dbReference type="ChEBI" id="CHEBI:60240"/>
        <label>1</label>
        <note>catalytic</note>
    </ligand>
</feature>
<evidence type="ECO:0000256" key="14">
    <source>
        <dbReference type="ARBA" id="ARBA00025483"/>
    </source>
</evidence>
<feature type="active site" description="Proton acceptor" evidence="17">
    <location>
        <position position="152"/>
    </location>
</feature>
<dbReference type="NCBIfam" id="TIGR00573">
    <property type="entry name" value="dnaq"/>
    <property type="match status" value="1"/>
</dbReference>
<keyword evidence="5 20" id="KW-0548">Nucleotidyltransferase</keyword>
<dbReference type="InterPro" id="IPR012337">
    <property type="entry name" value="RNaseH-like_sf"/>
</dbReference>
<keyword evidence="23" id="KW-1185">Reference proteome</keyword>
<evidence type="ECO:0000256" key="11">
    <source>
        <dbReference type="ARBA" id="ARBA00022842"/>
    </source>
</evidence>
<dbReference type="RefSeq" id="WP_111419096.1">
    <property type="nucleotide sequence ID" value="NZ_NPEX01000059.1"/>
</dbReference>
<dbReference type="FunFam" id="3.30.420.10:FF:000012">
    <property type="entry name" value="DNA polymerase III subunit epsilon"/>
    <property type="match status" value="1"/>
</dbReference>
<evidence type="ECO:0000259" key="21">
    <source>
        <dbReference type="SMART" id="SM00479"/>
    </source>
</evidence>
<feature type="binding site" evidence="18">
    <location>
        <position position="11"/>
    </location>
    <ligand>
        <name>substrate</name>
    </ligand>
</feature>
<dbReference type="NCBIfam" id="NF004316">
    <property type="entry name" value="PRK05711.1"/>
    <property type="match status" value="1"/>
</dbReference>
<dbReference type="AlphaFoldDB" id="A0A327L261"/>
<dbReference type="GO" id="GO:0008408">
    <property type="term" value="F:3'-5' exonuclease activity"/>
    <property type="evidence" value="ECO:0007669"/>
    <property type="project" value="TreeGrafter"/>
</dbReference>
<dbReference type="GO" id="GO:0005829">
    <property type="term" value="C:cytosol"/>
    <property type="evidence" value="ECO:0007669"/>
    <property type="project" value="TreeGrafter"/>
</dbReference>
<dbReference type="InterPro" id="IPR006054">
    <property type="entry name" value="DnaQ"/>
</dbReference>
<evidence type="ECO:0000256" key="7">
    <source>
        <dbReference type="ARBA" id="ARBA00022722"/>
    </source>
</evidence>
<feature type="binding site" evidence="18">
    <location>
        <position position="59"/>
    </location>
    <ligand>
        <name>substrate</name>
    </ligand>
</feature>
<organism evidence="22 23">
    <name type="scientific">Rhodoplanes roseus</name>
    <dbReference type="NCBI Taxonomy" id="29409"/>
    <lineage>
        <taxon>Bacteria</taxon>
        <taxon>Pseudomonadati</taxon>
        <taxon>Pseudomonadota</taxon>
        <taxon>Alphaproteobacteria</taxon>
        <taxon>Hyphomicrobiales</taxon>
        <taxon>Nitrobacteraceae</taxon>
        <taxon>Rhodoplanes</taxon>
    </lineage>
</organism>
<dbReference type="InterPro" id="IPR006309">
    <property type="entry name" value="DnaQ_proteo"/>
</dbReference>
<feature type="binding site" evidence="18">
    <location>
        <position position="9"/>
    </location>
    <ligand>
        <name>substrate</name>
    </ligand>
</feature>
<feature type="binding site" evidence="18">
    <location>
        <position position="54"/>
    </location>
    <ligand>
        <name>substrate</name>
    </ligand>
</feature>
<dbReference type="OrthoDB" id="9804290at2"/>
<evidence type="ECO:0000256" key="13">
    <source>
        <dbReference type="ARBA" id="ARBA00023211"/>
    </source>
</evidence>
<comment type="function">
    <text evidence="14 20">DNA polymerase III is a complex, multichain enzyme responsible for most of the replicative synthesis in bacteria. The epsilon subunit contain the editing function and is a proofreading 3'-5' exonuclease.</text>
</comment>
<keyword evidence="13 19" id="KW-0464">Manganese</keyword>
<keyword evidence="6 20" id="KW-0235">DNA replication</keyword>
<evidence type="ECO:0000256" key="19">
    <source>
        <dbReference type="PIRSR" id="PIRSR606309-3"/>
    </source>
</evidence>
<evidence type="ECO:0000313" key="22">
    <source>
        <dbReference type="EMBL" id="RAI44065.1"/>
    </source>
</evidence>
<comment type="cofactor">
    <cofactor evidence="19">
        <name>Mg(2+)</name>
        <dbReference type="ChEBI" id="CHEBI:18420"/>
    </cofactor>
    <cofactor evidence="19">
        <name>Mn(2+)</name>
        <dbReference type="ChEBI" id="CHEBI:29035"/>
    </cofactor>
    <text evidence="19">Binds 2 divalent metal cations. Magnesium or manganese.</text>
</comment>
<dbReference type="EC" id="2.7.7.7" evidence="2 20"/>
<dbReference type="GO" id="GO:0046872">
    <property type="term" value="F:metal ion binding"/>
    <property type="evidence" value="ECO:0007669"/>
    <property type="project" value="UniProtKB-KW"/>
</dbReference>
<dbReference type="InterPro" id="IPR036397">
    <property type="entry name" value="RNaseH_sf"/>
</dbReference>
<comment type="caution">
    <text evidence="22">The sequence shown here is derived from an EMBL/GenBank/DDBJ whole genome shotgun (WGS) entry which is preliminary data.</text>
</comment>
<evidence type="ECO:0000256" key="5">
    <source>
        <dbReference type="ARBA" id="ARBA00022695"/>
    </source>
</evidence>
<evidence type="ECO:0000256" key="4">
    <source>
        <dbReference type="ARBA" id="ARBA00022679"/>
    </source>
</evidence>
<evidence type="ECO:0000256" key="10">
    <source>
        <dbReference type="ARBA" id="ARBA00022839"/>
    </source>
</evidence>
<dbReference type="Proteomes" id="UP000249130">
    <property type="component" value="Unassembled WGS sequence"/>
</dbReference>
<keyword evidence="8 19" id="KW-0479">Metal-binding</keyword>
<comment type="cofactor">
    <cofactor evidence="1 20">
        <name>Mn(2+)</name>
        <dbReference type="ChEBI" id="CHEBI:29035"/>
    </cofactor>
</comment>
<evidence type="ECO:0000256" key="16">
    <source>
        <dbReference type="ARBA" id="ARBA00049244"/>
    </source>
</evidence>
<comment type="subunit">
    <text evidence="15 20">DNA polymerase III contains a core (composed of alpha, epsilon and theta chains) that associates with a tau subunit. This core dimerizes to form the POLIII' complex. PolIII' associates with the gamma complex (composed of gamma, delta, delta', psi and chi chains) and with the beta chain to form the complete DNA polymerase III complex.</text>
</comment>
<feature type="binding site" evidence="19">
    <location>
        <position position="157"/>
    </location>
    <ligand>
        <name>a divalent metal cation</name>
        <dbReference type="ChEBI" id="CHEBI:60240"/>
        <label>1</label>
        <note>catalytic</note>
    </ligand>
</feature>
<dbReference type="CDD" id="cd06131">
    <property type="entry name" value="DNA_pol_III_epsilon_Ecoli_like"/>
    <property type="match status" value="1"/>
</dbReference>
<keyword evidence="12 20" id="KW-0239">DNA-directed DNA polymerase</keyword>
<evidence type="ECO:0000256" key="1">
    <source>
        <dbReference type="ARBA" id="ARBA00001936"/>
    </source>
</evidence>
<reference evidence="22 23" key="1">
    <citation type="submission" date="2017-07" db="EMBL/GenBank/DDBJ databases">
        <title>Draft Genome Sequences of Select Purple Nonsulfur Bacteria.</title>
        <authorList>
            <person name="Lasarre B."/>
            <person name="Mckinlay J.B."/>
        </authorList>
    </citation>
    <scope>NUCLEOTIDE SEQUENCE [LARGE SCALE GENOMIC DNA]</scope>
    <source>
        <strain evidence="22 23">DSM 5909</strain>
    </source>
</reference>
<dbReference type="PANTHER" id="PTHR30231:SF41">
    <property type="entry name" value="DNA POLYMERASE III SUBUNIT EPSILON"/>
    <property type="match status" value="1"/>
</dbReference>
<keyword evidence="11 19" id="KW-0460">Magnesium</keyword>
<evidence type="ECO:0000256" key="12">
    <source>
        <dbReference type="ARBA" id="ARBA00022932"/>
    </source>
</evidence>
<evidence type="ECO:0000256" key="3">
    <source>
        <dbReference type="ARBA" id="ARBA00020352"/>
    </source>
</evidence>
<evidence type="ECO:0000256" key="20">
    <source>
        <dbReference type="RuleBase" id="RU364087"/>
    </source>
</evidence>
<evidence type="ECO:0000256" key="6">
    <source>
        <dbReference type="ARBA" id="ARBA00022705"/>
    </source>
</evidence>
<name>A0A327L261_9BRAD</name>
<dbReference type="NCBIfam" id="TIGR01406">
    <property type="entry name" value="dnaQ_proteo"/>
    <property type="match status" value="1"/>
</dbReference>